<evidence type="ECO:0000313" key="7">
    <source>
        <dbReference type="EMBL" id="KAF2089974.1"/>
    </source>
</evidence>
<evidence type="ECO:0000256" key="5">
    <source>
        <dbReference type="SAM" id="MobiDB-lite"/>
    </source>
</evidence>
<dbReference type="InterPro" id="IPR013857">
    <property type="entry name" value="NADH-UbQ_OxRdtase-assoc_prot30"/>
</dbReference>
<dbReference type="AlphaFoldDB" id="A0A9P4HZW3"/>
<comment type="caution">
    <text evidence="7">The sequence shown here is derived from an EMBL/GenBank/DDBJ whole genome shotgun (WGS) entry which is preliminary data.</text>
</comment>
<comment type="subcellular location">
    <subcellularLocation>
        <location evidence="1">Mitochondrion</location>
    </subcellularLocation>
</comment>
<dbReference type="InterPro" id="IPR008979">
    <property type="entry name" value="Galactose-bd-like_sf"/>
</dbReference>
<evidence type="ECO:0000256" key="1">
    <source>
        <dbReference type="ARBA" id="ARBA00004173"/>
    </source>
</evidence>
<proteinExistence type="inferred from homology"/>
<dbReference type="GO" id="GO:0051082">
    <property type="term" value="F:unfolded protein binding"/>
    <property type="evidence" value="ECO:0007669"/>
    <property type="project" value="TreeGrafter"/>
</dbReference>
<keyword evidence="3" id="KW-0496">Mitochondrion</keyword>
<name>A0A9P4HZW3_9PEZI</name>
<keyword evidence="8" id="KW-1185">Reference proteome</keyword>
<evidence type="ECO:0000259" key="6">
    <source>
        <dbReference type="Pfam" id="PF08547"/>
    </source>
</evidence>
<dbReference type="Proteomes" id="UP000799776">
    <property type="component" value="Unassembled WGS sequence"/>
</dbReference>
<feature type="domain" description="NADH:ubiquinone oxidoreductase intermediate-associated protein 30" evidence="6">
    <location>
        <begin position="44"/>
        <end position="218"/>
    </location>
</feature>
<keyword evidence="4" id="KW-0143">Chaperone</keyword>
<sequence length="262" mass="29568">MRCSAPLRAGGFWKRSYDEVKRFGQIAWNLEALEVPTRPYPLITFSEPSSIGDCKSMSDKDIGGFSHAHLDFVPEGEGEGAHARFHGSISTDVPANLPHVQRSGYAGWRTLDRKRTLFGKSLWDIDPYRYLAMTIRSDGRKYFVNVQTESIVPTDLHQHRLYPRKIGEWETILIDWNDFVRTNHGMLVEPQKEMLRQRVKSVGISLTDGQPGPFELSVSRIWASNGLDKEGGESAVLQEEEDSQGGGILRDYRAKTGSKKEG</sequence>
<dbReference type="Pfam" id="PF08547">
    <property type="entry name" value="CIA30"/>
    <property type="match status" value="1"/>
</dbReference>
<dbReference type="GO" id="GO:0006120">
    <property type="term" value="P:mitochondrial electron transport, NADH to ubiquinone"/>
    <property type="evidence" value="ECO:0007669"/>
    <property type="project" value="TreeGrafter"/>
</dbReference>
<dbReference type="OrthoDB" id="42561at2759"/>
<dbReference type="SUPFAM" id="SSF49785">
    <property type="entry name" value="Galactose-binding domain-like"/>
    <property type="match status" value="1"/>
</dbReference>
<gene>
    <name evidence="7" type="ORF">K490DRAFT_71671</name>
</gene>
<dbReference type="GO" id="GO:0005739">
    <property type="term" value="C:mitochondrion"/>
    <property type="evidence" value="ECO:0007669"/>
    <property type="project" value="UniProtKB-SubCell"/>
</dbReference>
<dbReference type="GO" id="GO:0010257">
    <property type="term" value="P:NADH dehydrogenase complex assembly"/>
    <property type="evidence" value="ECO:0007669"/>
    <property type="project" value="TreeGrafter"/>
</dbReference>
<accession>A0A9P4HZW3</accession>
<evidence type="ECO:0000256" key="2">
    <source>
        <dbReference type="ARBA" id="ARBA00007884"/>
    </source>
</evidence>
<dbReference type="InterPro" id="IPR039131">
    <property type="entry name" value="NDUFAF1"/>
</dbReference>
<evidence type="ECO:0000256" key="4">
    <source>
        <dbReference type="ARBA" id="ARBA00023186"/>
    </source>
</evidence>
<comment type="similarity">
    <text evidence="2">Belongs to the CIA30 family.</text>
</comment>
<organism evidence="7 8">
    <name type="scientific">Saccharata proteae CBS 121410</name>
    <dbReference type="NCBI Taxonomy" id="1314787"/>
    <lineage>
        <taxon>Eukaryota</taxon>
        <taxon>Fungi</taxon>
        <taxon>Dikarya</taxon>
        <taxon>Ascomycota</taxon>
        <taxon>Pezizomycotina</taxon>
        <taxon>Dothideomycetes</taxon>
        <taxon>Dothideomycetes incertae sedis</taxon>
        <taxon>Botryosphaeriales</taxon>
        <taxon>Saccharataceae</taxon>
        <taxon>Saccharata</taxon>
    </lineage>
</organism>
<dbReference type="PANTHER" id="PTHR13194:SF18">
    <property type="entry name" value="COMPLEX I INTERMEDIATE-ASSOCIATED PROTEIN 30, MITOCHONDRIAL"/>
    <property type="match status" value="1"/>
</dbReference>
<reference evidence="7" key="1">
    <citation type="journal article" date="2020" name="Stud. Mycol.">
        <title>101 Dothideomycetes genomes: a test case for predicting lifestyles and emergence of pathogens.</title>
        <authorList>
            <person name="Haridas S."/>
            <person name="Albert R."/>
            <person name="Binder M."/>
            <person name="Bloem J."/>
            <person name="Labutti K."/>
            <person name="Salamov A."/>
            <person name="Andreopoulos B."/>
            <person name="Baker S."/>
            <person name="Barry K."/>
            <person name="Bills G."/>
            <person name="Bluhm B."/>
            <person name="Cannon C."/>
            <person name="Castanera R."/>
            <person name="Culley D."/>
            <person name="Daum C."/>
            <person name="Ezra D."/>
            <person name="Gonzalez J."/>
            <person name="Henrissat B."/>
            <person name="Kuo A."/>
            <person name="Liang C."/>
            <person name="Lipzen A."/>
            <person name="Lutzoni F."/>
            <person name="Magnuson J."/>
            <person name="Mondo S."/>
            <person name="Nolan M."/>
            <person name="Ohm R."/>
            <person name="Pangilinan J."/>
            <person name="Park H.-J."/>
            <person name="Ramirez L."/>
            <person name="Alfaro M."/>
            <person name="Sun H."/>
            <person name="Tritt A."/>
            <person name="Yoshinaga Y."/>
            <person name="Zwiers L.-H."/>
            <person name="Turgeon B."/>
            <person name="Goodwin S."/>
            <person name="Spatafora J."/>
            <person name="Crous P."/>
            <person name="Grigoriev I."/>
        </authorList>
    </citation>
    <scope>NUCLEOTIDE SEQUENCE</scope>
    <source>
        <strain evidence="7">CBS 121410</strain>
    </source>
</reference>
<evidence type="ECO:0000256" key="3">
    <source>
        <dbReference type="ARBA" id="ARBA00023128"/>
    </source>
</evidence>
<evidence type="ECO:0000313" key="8">
    <source>
        <dbReference type="Proteomes" id="UP000799776"/>
    </source>
</evidence>
<protein>
    <submittedName>
        <fullName evidence="7">CIA30-domain-containing protein</fullName>
    </submittedName>
</protein>
<dbReference type="PANTHER" id="PTHR13194">
    <property type="entry name" value="COMPLEX I INTERMEDIATE-ASSOCIATED PROTEIN 30"/>
    <property type="match status" value="1"/>
</dbReference>
<feature type="region of interest" description="Disordered" evidence="5">
    <location>
        <begin position="232"/>
        <end position="262"/>
    </location>
</feature>
<feature type="compositionally biased region" description="Basic and acidic residues" evidence="5">
    <location>
        <begin position="250"/>
        <end position="262"/>
    </location>
</feature>
<dbReference type="EMBL" id="ML978713">
    <property type="protein sequence ID" value="KAF2089974.1"/>
    <property type="molecule type" value="Genomic_DNA"/>
</dbReference>